<keyword evidence="4" id="KW-1185">Reference proteome</keyword>
<dbReference type="Pfam" id="PF01979">
    <property type="entry name" value="Amidohydro_1"/>
    <property type="match status" value="1"/>
</dbReference>
<dbReference type="PANTHER" id="PTHR43135:SF3">
    <property type="entry name" value="ALPHA-D-RIBOSE 1-METHYLPHOSPHONATE 5-TRIPHOSPHATE DIPHOSPHATASE"/>
    <property type="match status" value="1"/>
</dbReference>
<dbReference type="GO" id="GO:0016810">
    <property type="term" value="F:hydrolase activity, acting on carbon-nitrogen (but not peptide) bonds"/>
    <property type="evidence" value="ECO:0007669"/>
    <property type="project" value="InterPro"/>
</dbReference>
<dbReference type="Gene3D" id="1.20.58.520">
    <property type="entry name" value="Amidohydrolase"/>
    <property type="match status" value="1"/>
</dbReference>
<dbReference type="InterPro" id="IPR011059">
    <property type="entry name" value="Metal-dep_hydrolase_composite"/>
</dbReference>
<dbReference type="Proteomes" id="UP000332933">
    <property type="component" value="Unassembled WGS sequence"/>
</dbReference>
<dbReference type="InterPro" id="IPR032466">
    <property type="entry name" value="Metal_Hydrolase"/>
</dbReference>
<dbReference type="EMBL" id="VJMH01005176">
    <property type="protein sequence ID" value="KAF0699454.1"/>
    <property type="molecule type" value="Genomic_DNA"/>
</dbReference>
<reference evidence="2" key="2">
    <citation type="submission" date="2019-06" db="EMBL/GenBank/DDBJ databases">
        <title>Genomics analysis of Aphanomyces spp. identifies a new class of oomycete effector associated with host adaptation.</title>
        <authorList>
            <person name="Gaulin E."/>
        </authorList>
    </citation>
    <scope>NUCLEOTIDE SEQUENCE</scope>
    <source>
        <strain evidence="2">CBS 578.67</strain>
    </source>
</reference>
<dbReference type="Gene3D" id="3.30.110.90">
    <property type="entry name" value="Amidohydrolase"/>
    <property type="match status" value="1"/>
</dbReference>
<evidence type="ECO:0000313" key="3">
    <source>
        <dbReference type="EMBL" id="VFT86874.1"/>
    </source>
</evidence>
<reference evidence="3 4" key="1">
    <citation type="submission" date="2019-03" db="EMBL/GenBank/DDBJ databases">
        <authorList>
            <person name="Gaulin E."/>
            <person name="Dumas B."/>
        </authorList>
    </citation>
    <scope>NUCLEOTIDE SEQUENCE [LARGE SCALE GENOMIC DNA]</scope>
    <source>
        <strain evidence="3">CBS 568.67</strain>
    </source>
</reference>
<dbReference type="AlphaFoldDB" id="A0A485KP94"/>
<dbReference type="Gene3D" id="3.40.50.10910">
    <property type="entry name" value="Amidohydrolase"/>
    <property type="match status" value="1"/>
</dbReference>
<evidence type="ECO:0000313" key="4">
    <source>
        <dbReference type="Proteomes" id="UP000332933"/>
    </source>
</evidence>
<sequence>MTSKEPTCCHPPPFDASIESFPMPVLPEATILRTLIRNVSVFDGHSLLPGTHNVLLDGGRIAAIHSILPPSDDDTGLVIVDGSGRFLVPGFIDTHIHISTTPAAMLHDLRHHGVTTALDMATWPAAKFRAVQGIDGFPTIHSAGTFATSPESMHGTFPGLPAIGQITSADQAPAFVATQLADGARFIKLIASEDDGLSQPILNAVVRAADAAGCVSICHAATSEPFTAAVASHVRVVTHIPADAPLSSALVEQMQANGQANSPTLSMMEKTCARWPRYNTMETALANVRRLHEAGIPIALGTDSNDTPAAPGLVPFGQSVHGEMKLLRQAGLSELDVLRSATSVAASVFGLSDRGVIQEGKRADVVLLAENPVADIHATRSVEIVWLGGVQHCVAARE</sequence>
<dbReference type="SUPFAM" id="SSF51556">
    <property type="entry name" value="Metallo-dependent hydrolases"/>
    <property type="match status" value="1"/>
</dbReference>
<proteinExistence type="predicted"/>
<dbReference type="OrthoDB" id="194468at2759"/>
<dbReference type="EMBL" id="CAADRA010005197">
    <property type="protein sequence ID" value="VFT86874.1"/>
    <property type="molecule type" value="Genomic_DNA"/>
</dbReference>
<dbReference type="InterPro" id="IPR006680">
    <property type="entry name" value="Amidohydro-rel"/>
</dbReference>
<evidence type="ECO:0000313" key="2">
    <source>
        <dbReference type="EMBL" id="KAF0699454.1"/>
    </source>
</evidence>
<dbReference type="PANTHER" id="PTHR43135">
    <property type="entry name" value="ALPHA-D-RIBOSE 1-METHYLPHOSPHONATE 5-TRIPHOSPHATE DIPHOSPHATASE"/>
    <property type="match status" value="1"/>
</dbReference>
<feature type="domain" description="Amidohydrolase-related" evidence="1">
    <location>
        <begin position="86"/>
        <end position="389"/>
    </location>
</feature>
<dbReference type="InterPro" id="IPR051781">
    <property type="entry name" value="Metallo-dep_Hydrolase"/>
</dbReference>
<accession>A0A485KP94</accession>
<organism evidence="3 4">
    <name type="scientific">Aphanomyces stellatus</name>
    <dbReference type="NCBI Taxonomy" id="120398"/>
    <lineage>
        <taxon>Eukaryota</taxon>
        <taxon>Sar</taxon>
        <taxon>Stramenopiles</taxon>
        <taxon>Oomycota</taxon>
        <taxon>Saprolegniomycetes</taxon>
        <taxon>Saprolegniales</taxon>
        <taxon>Verrucalvaceae</taxon>
        <taxon>Aphanomyces</taxon>
    </lineage>
</organism>
<evidence type="ECO:0000259" key="1">
    <source>
        <dbReference type="Pfam" id="PF01979"/>
    </source>
</evidence>
<dbReference type="SUPFAM" id="SSF51338">
    <property type="entry name" value="Composite domain of metallo-dependent hydrolases"/>
    <property type="match status" value="1"/>
</dbReference>
<dbReference type="Gene3D" id="2.30.40.10">
    <property type="entry name" value="Urease, subunit C, domain 1"/>
    <property type="match status" value="1"/>
</dbReference>
<gene>
    <name evidence="3" type="primary">Aste57867_9996</name>
    <name evidence="2" type="ORF">As57867_009957</name>
    <name evidence="3" type="ORF">ASTE57867_9996</name>
</gene>
<name>A0A485KP94_9STRA</name>
<protein>
    <submittedName>
        <fullName evidence="3">Aste57867_9996 protein</fullName>
    </submittedName>
</protein>